<evidence type="ECO:0000313" key="2">
    <source>
        <dbReference type="Proteomes" id="UP000028680"/>
    </source>
</evidence>
<dbReference type="Proteomes" id="UP000028680">
    <property type="component" value="Chromosome"/>
</dbReference>
<evidence type="ECO:0008006" key="3">
    <source>
        <dbReference type="Google" id="ProtNLM"/>
    </source>
</evidence>
<dbReference type="KEGG" id="ptp:RCA23_c09050"/>
<organism evidence="1 2">
    <name type="scientific">Planktomarina temperata RCA23</name>
    <dbReference type="NCBI Taxonomy" id="666509"/>
    <lineage>
        <taxon>Bacteria</taxon>
        <taxon>Pseudomonadati</taxon>
        <taxon>Pseudomonadota</taxon>
        <taxon>Alphaproteobacteria</taxon>
        <taxon>Rhodobacterales</taxon>
        <taxon>Paracoccaceae</taxon>
        <taxon>Planktomarina</taxon>
    </lineage>
</organism>
<gene>
    <name evidence="1" type="ORF">RCA23_c09050</name>
</gene>
<dbReference type="EMBL" id="CP003984">
    <property type="protein sequence ID" value="AII86461.1"/>
    <property type="molecule type" value="Genomic_DNA"/>
</dbReference>
<keyword evidence="2" id="KW-1185">Reference proteome</keyword>
<protein>
    <recommendedName>
        <fullName evidence="3">DUF3726 domain-containing protein</fullName>
    </recommendedName>
</protein>
<dbReference type="AlphaFoldDB" id="A0AAN0RHZ2"/>
<name>A0AAN0RHZ2_9RHOB</name>
<evidence type="ECO:0000313" key="1">
    <source>
        <dbReference type="EMBL" id="AII86461.1"/>
    </source>
</evidence>
<proteinExistence type="predicted"/>
<accession>A0AAN0RHZ2</accession>
<sequence length="169" mass="17299">MIVSSNELQMLVLKACRGVGVPMGQAQEVAVALAESPQALGALLPHLALPMKSAKFDFSDGLTVQGAALLRDFSACADAAALGVKPVRLCGLAACDLAHALARSRGLSIAAEGADVVFTEQEAVRPQVSRGAVVPEIWQQVASFAALTYVPETDASRLAGAGAGLSDND</sequence>
<reference evidence="1 2" key="1">
    <citation type="journal article" date="2014" name="ISME J.">
        <title>Adaptation of an abundant Roseobacter RCA organism to pelagic systems revealed by genomic and transcriptomic analyses.</title>
        <authorList>
            <person name="Voget S."/>
            <person name="Wemheuer B."/>
            <person name="Brinkhoff T."/>
            <person name="Vollmers J."/>
            <person name="Dietrich S."/>
            <person name="Giebel H.A."/>
            <person name="Beardsley C."/>
            <person name="Sardemann C."/>
            <person name="Bakenhus I."/>
            <person name="Billerbeck S."/>
            <person name="Daniel R."/>
            <person name="Simon M."/>
        </authorList>
    </citation>
    <scope>NUCLEOTIDE SEQUENCE [LARGE SCALE GENOMIC DNA]</scope>
    <source>
        <strain evidence="1 2">RCA23</strain>
    </source>
</reference>